<dbReference type="InterPro" id="IPR027417">
    <property type="entry name" value="P-loop_NTPase"/>
</dbReference>
<feature type="compositionally biased region" description="Polar residues" evidence="1">
    <location>
        <begin position="154"/>
        <end position="164"/>
    </location>
</feature>
<organism evidence="3 4">
    <name type="scientific">Callorhinchus milii</name>
    <name type="common">Ghost shark</name>
    <dbReference type="NCBI Taxonomy" id="7868"/>
    <lineage>
        <taxon>Eukaryota</taxon>
        <taxon>Metazoa</taxon>
        <taxon>Chordata</taxon>
        <taxon>Craniata</taxon>
        <taxon>Vertebrata</taxon>
        <taxon>Chondrichthyes</taxon>
        <taxon>Holocephali</taxon>
        <taxon>Chimaeriformes</taxon>
        <taxon>Callorhinchidae</taxon>
        <taxon>Callorhinchus</taxon>
    </lineage>
</organism>
<evidence type="ECO:0000256" key="1">
    <source>
        <dbReference type="SAM" id="MobiDB-lite"/>
    </source>
</evidence>
<dbReference type="Gene3D" id="3.40.50.300">
    <property type="entry name" value="P-loop containing nucleotide triphosphate hydrolases"/>
    <property type="match status" value="1"/>
</dbReference>
<feature type="domain" description="Hydin adenylate kinase-like" evidence="2">
    <location>
        <begin position="30"/>
        <end position="154"/>
    </location>
</feature>
<dbReference type="GO" id="GO:1904158">
    <property type="term" value="P:axonemal central apparatus assembly"/>
    <property type="evidence" value="ECO:0007669"/>
    <property type="project" value="TreeGrafter"/>
</dbReference>
<dbReference type="STRING" id="7868.ENSCMIP00000007446"/>
<reference evidence="3" key="4">
    <citation type="submission" date="2025-08" db="UniProtKB">
        <authorList>
            <consortium name="Ensembl"/>
        </authorList>
    </citation>
    <scope>IDENTIFICATION</scope>
</reference>
<accession>A0A4W3GV33</accession>
<dbReference type="InterPro" id="IPR033768">
    <property type="entry name" value="Hydin_ADK"/>
</dbReference>
<proteinExistence type="predicted"/>
<dbReference type="PANTHER" id="PTHR23053:SF0">
    <property type="entry name" value="HYDROCEPHALUS-INDUCING PROTEIN HOMOLOG"/>
    <property type="match status" value="1"/>
</dbReference>
<dbReference type="Pfam" id="PF17213">
    <property type="entry name" value="Hydin_ADK"/>
    <property type="match status" value="1"/>
</dbReference>
<dbReference type="InterPro" id="IPR033305">
    <property type="entry name" value="Hydin-like"/>
</dbReference>
<reference evidence="4" key="2">
    <citation type="journal article" date="2007" name="PLoS Biol.">
        <title>Survey sequencing and comparative analysis of the elephant shark (Callorhinchus milii) genome.</title>
        <authorList>
            <person name="Venkatesh B."/>
            <person name="Kirkness E.F."/>
            <person name="Loh Y.H."/>
            <person name="Halpern A.L."/>
            <person name="Lee A.P."/>
            <person name="Johnson J."/>
            <person name="Dandona N."/>
            <person name="Viswanathan L.D."/>
            <person name="Tay A."/>
            <person name="Venter J.C."/>
            <person name="Strausberg R.L."/>
            <person name="Brenner S."/>
        </authorList>
    </citation>
    <scope>NUCLEOTIDE SEQUENCE [LARGE SCALE GENOMIC DNA]</scope>
</reference>
<dbReference type="Proteomes" id="UP000314986">
    <property type="component" value="Unassembled WGS sequence"/>
</dbReference>
<dbReference type="GO" id="GO:0005930">
    <property type="term" value="C:axoneme"/>
    <property type="evidence" value="ECO:0007669"/>
    <property type="project" value="TreeGrafter"/>
</dbReference>
<feature type="region of interest" description="Disordered" evidence="1">
    <location>
        <begin position="112"/>
        <end position="164"/>
    </location>
</feature>
<name>A0A4W3GV33_CALMI</name>
<evidence type="ECO:0000259" key="2">
    <source>
        <dbReference type="Pfam" id="PF17213"/>
    </source>
</evidence>
<evidence type="ECO:0000313" key="3">
    <source>
        <dbReference type="Ensembl" id="ENSCMIP00000007446.1"/>
    </source>
</evidence>
<dbReference type="AlphaFoldDB" id="A0A4W3GV33"/>
<dbReference type="PANTHER" id="PTHR23053">
    <property type="entry name" value="DLEC1 DELETED IN LUNG AND ESOPHAGEAL CANCER 1"/>
    <property type="match status" value="1"/>
</dbReference>
<dbReference type="GO" id="GO:0003341">
    <property type="term" value="P:cilium movement"/>
    <property type="evidence" value="ECO:0007669"/>
    <property type="project" value="TreeGrafter"/>
</dbReference>
<dbReference type="Ensembl" id="ENSCMIT00000007670.1">
    <property type="protein sequence ID" value="ENSCMIP00000007446.1"/>
    <property type="gene ID" value="ENSCMIG00000004091.1"/>
</dbReference>
<sequence>MTPVSKAIARYLGIDLSPESCVAQARRGIALIVYGAPLSGKTITAEYFAQYYGGACLTIDGVVLEAIISGTTQAGLRARELCAKAAQEQRQKESEEVLQAEMALMQVTDTGSKLVGDNSRNFESKPLQHSTTNSRKVNTARSRIDPHSQKSHQPETSMTGQVLQ</sequence>
<protein>
    <recommendedName>
        <fullName evidence="2">Hydin adenylate kinase-like domain-containing protein</fullName>
    </recommendedName>
</protein>
<evidence type="ECO:0000313" key="4">
    <source>
        <dbReference type="Proteomes" id="UP000314986"/>
    </source>
</evidence>
<reference evidence="4" key="3">
    <citation type="journal article" date="2014" name="Nature">
        <title>Elephant shark genome provides unique insights into gnathostome evolution.</title>
        <authorList>
            <consortium name="International Elephant Shark Genome Sequencing Consortium"/>
            <person name="Venkatesh B."/>
            <person name="Lee A.P."/>
            <person name="Ravi V."/>
            <person name="Maurya A.K."/>
            <person name="Lian M.M."/>
            <person name="Swann J.B."/>
            <person name="Ohta Y."/>
            <person name="Flajnik M.F."/>
            <person name="Sutoh Y."/>
            <person name="Kasahara M."/>
            <person name="Hoon S."/>
            <person name="Gangu V."/>
            <person name="Roy S.W."/>
            <person name="Irimia M."/>
            <person name="Korzh V."/>
            <person name="Kondrychyn I."/>
            <person name="Lim Z.W."/>
            <person name="Tay B.H."/>
            <person name="Tohari S."/>
            <person name="Kong K.W."/>
            <person name="Ho S."/>
            <person name="Lorente-Galdos B."/>
            <person name="Quilez J."/>
            <person name="Marques-Bonet T."/>
            <person name="Raney B.J."/>
            <person name="Ingham P.W."/>
            <person name="Tay A."/>
            <person name="Hillier L.W."/>
            <person name="Minx P."/>
            <person name="Boehm T."/>
            <person name="Wilson R.K."/>
            <person name="Brenner S."/>
            <person name="Warren W.C."/>
        </authorList>
    </citation>
    <scope>NUCLEOTIDE SEQUENCE [LARGE SCALE GENOMIC DNA]</scope>
</reference>
<reference evidence="3" key="5">
    <citation type="submission" date="2025-09" db="UniProtKB">
        <authorList>
            <consortium name="Ensembl"/>
        </authorList>
    </citation>
    <scope>IDENTIFICATION</scope>
</reference>
<keyword evidence="4" id="KW-1185">Reference proteome</keyword>
<feature type="compositionally biased region" description="Polar residues" evidence="1">
    <location>
        <begin position="127"/>
        <end position="141"/>
    </location>
</feature>
<dbReference type="GeneTree" id="ENSGT00940000163228"/>
<dbReference type="InParanoid" id="A0A4W3GV33"/>
<reference evidence="4" key="1">
    <citation type="journal article" date="2006" name="Science">
        <title>Ancient noncoding elements conserved in the human genome.</title>
        <authorList>
            <person name="Venkatesh B."/>
            <person name="Kirkness E.F."/>
            <person name="Loh Y.H."/>
            <person name="Halpern A.L."/>
            <person name="Lee A.P."/>
            <person name="Johnson J."/>
            <person name="Dandona N."/>
            <person name="Viswanathan L.D."/>
            <person name="Tay A."/>
            <person name="Venter J.C."/>
            <person name="Strausberg R.L."/>
            <person name="Brenner S."/>
        </authorList>
    </citation>
    <scope>NUCLEOTIDE SEQUENCE [LARGE SCALE GENOMIC DNA]</scope>
</reference>